<dbReference type="Pfam" id="PF00593">
    <property type="entry name" value="TonB_dep_Rec_b-barrel"/>
    <property type="match status" value="1"/>
</dbReference>
<evidence type="ECO:0000256" key="10">
    <source>
        <dbReference type="ARBA" id="ARBA00023136"/>
    </source>
</evidence>
<keyword evidence="6" id="KW-0732">Signal</keyword>
<dbReference type="PANTHER" id="PTHR32552">
    <property type="entry name" value="FERRICHROME IRON RECEPTOR-RELATED"/>
    <property type="match status" value="1"/>
</dbReference>
<evidence type="ECO:0000256" key="1">
    <source>
        <dbReference type="ARBA" id="ARBA00004571"/>
    </source>
</evidence>
<keyword evidence="8" id="KW-0406">Ion transport</keyword>
<proteinExistence type="inferred from homology"/>
<organism evidence="16 17">
    <name type="scientific">Flavobacterium orientale</name>
    <dbReference type="NCBI Taxonomy" id="1756020"/>
    <lineage>
        <taxon>Bacteria</taxon>
        <taxon>Pseudomonadati</taxon>
        <taxon>Bacteroidota</taxon>
        <taxon>Flavobacteriia</taxon>
        <taxon>Flavobacteriales</taxon>
        <taxon>Flavobacteriaceae</taxon>
        <taxon>Flavobacterium</taxon>
    </lineage>
</organism>
<dbReference type="Gene3D" id="2.170.130.10">
    <property type="entry name" value="TonB-dependent receptor, plug domain"/>
    <property type="match status" value="1"/>
</dbReference>
<evidence type="ECO:0008006" key="18">
    <source>
        <dbReference type="Google" id="ProtNLM"/>
    </source>
</evidence>
<dbReference type="PANTHER" id="PTHR32552:SF68">
    <property type="entry name" value="FERRICHROME OUTER MEMBRANE TRANSPORTER_PHAGE RECEPTOR"/>
    <property type="match status" value="1"/>
</dbReference>
<evidence type="ECO:0000256" key="8">
    <source>
        <dbReference type="ARBA" id="ARBA00023065"/>
    </source>
</evidence>
<reference evidence="16" key="2">
    <citation type="submission" date="2020-09" db="EMBL/GenBank/DDBJ databases">
        <authorList>
            <person name="Sun Q."/>
            <person name="Zhou Y."/>
        </authorList>
    </citation>
    <scope>NUCLEOTIDE SEQUENCE</scope>
    <source>
        <strain evidence="16">CGMCC 1.12506</strain>
    </source>
</reference>
<keyword evidence="5 12" id="KW-0812">Transmembrane</keyword>
<keyword evidence="17" id="KW-1185">Reference proteome</keyword>
<comment type="caution">
    <text evidence="16">The sequence shown here is derived from an EMBL/GenBank/DDBJ whole genome shotgun (WGS) entry which is preliminary data.</text>
</comment>
<evidence type="ECO:0000256" key="7">
    <source>
        <dbReference type="ARBA" id="ARBA00023004"/>
    </source>
</evidence>
<sequence>MASFSSKAQISKDTTALSEVILLASPIKNSVQKTAHSVSVLTQKDINQNDGVILTPILNSIPGIYMQQGALNTNRITIRGIGARSQFSTNRIKAYFEEIPLTSAEGESVIEDIELETMQRIEISKGPNSTSFGAGLGGVISLFGKQTPAVSFAKITSTIGSFGMQKQTISGGINDSKLNLYTNYTHLKSDGFRENSNYDRQSLNLFGTYQISQKGTMNFIGIATKLKAYIPSSINETDFENNPEVAASNWKAAQGFESYDKLLLGLGYQHDFSKKWTWNTSVFSTLKDAFEPRPFDILKDKNTNFGIRSKLNFTTQLLQFPTKFSLGSEFMIENYSFSLFENLYQSQPGQGSILGEKFSGISQKRNYADVFFQMEMQLSEKLQLESGIAFNSTNYSQKDSFNQQEMEREIYNFPTTWSPRIGTSYQLKKGQNIYASISKGFSLASVAETLTPEGEINTSLLPEIGINYEIGFKGNFLQNKLYTEIAIYTTSIKNLLVAQRIAEDQYVGINAGKSKHQGIEYLIKYRLLSSDKAQINTSFSGTINHFKFIDFIDNDNDFSNNYLPGVANFQWNVGLDFTTATGFSFTSSFRSVGGIYLNDENSIATERYKILDCKTNYSFEVVKNLKMETFFGVQNSLNEKYAASILPNAVGFGNALPRYFYPGNPRNYYGGINLTYQFQ</sequence>
<evidence type="ECO:0000256" key="2">
    <source>
        <dbReference type="ARBA" id="ARBA00022448"/>
    </source>
</evidence>
<dbReference type="AlphaFoldDB" id="A0A916XW00"/>
<reference evidence="16" key="1">
    <citation type="journal article" date="2014" name="Int. J. Syst. Evol. Microbiol.">
        <title>Complete genome sequence of Corynebacterium casei LMG S-19264T (=DSM 44701T), isolated from a smear-ripened cheese.</title>
        <authorList>
            <consortium name="US DOE Joint Genome Institute (JGI-PGF)"/>
            <person name="Walter F."/>
            <person name="Albersmeier A."/>
            <person name="Kalinowski J."/>
            <person name="Ruckert C."/>
        </authorList>
    </citation>
    <scope>NUCLEOTIDE SEQUENCE</scope>
    <source>
        <strain evidence="16">CGMCC 1.12506</strain>
    </source>
</reference>
<dbReference type="Pfam" id="PF07715">
    <property type="entry name" value="Plug"/>
    <property type="match status" value="1"/>
</dbReference>
<dbReference type="SUPFAM" id="SSF56935">
    <property type="entry name" value="Porins"/>
    <property type="match status" value="1"/>
</dbReference>
<name>A0A916XW00_9FLAO</name>
<keyword evidence="3 12" id="KW-1134">Transmembrane beta strand</keyword>
<keyword evidence="4" id="KW-0410">Iron transport</keyword>
<evidence type="ECO:0000256" key="5">
    <source>
        <dbReference type="ARBA" id="ARBA00022692"/>
    </source>
</evidence>
<feature type="domain" description="TonB-dependent receptor-like beta-barrel" evidence="14">
    <location>
        <begin position="228"/>
        <end position="635"/>
    </location>
</feature>
<comment type="similarity">
    <text evidence="12 13">Belongs to the TonB-dependent receptor family.</text>
</comment>
<evidence type="ECO:0000256" key="9">
    <source>
        <dbReference type="ARBA" id="ARBA00023077"/>
    </source>
</evidence>
<keyword evidence="11 12" id="KW-0998">Cell outer membrane</keyword>
<comment type="subcellular location">
    <subcellularLocation>
        <location evidence="1 12">Cell outer membrane</location>
        <topology evidence="1 12">Multi-pass membrane protein</topology>
    </subcellularLocation>
</comment>
<evidence type="ECO:0000313" key="17">
    <source>
        <dbReference type="Proteomes" id="UP000625735"/>
    </source>
</evidence>
<dbReference type="Proteomes" id="UP000625735">
    <property type="component" value="Unassembled WGS sequence"/>
</dbReference>
<dbReference type="InterPro" id="IPR012910">
    <property type="entry name" value="Plug_dom"/>
</dbReference>
<evidence type="ECO:0000256" key="6">
    <source>
        <dbReference type="ARBA" id="ARBA00022729"/>
    </source>
</evidence>
<dbReference type="InterPro" id="IPR036942">
    <property type="entry name" value="Beta-barrel_TonB_sf"/>
</dbReference>
<evidence type="ECO:0000256" key="11">
    <source>
        <dbReference type="ARBA" id="ARBA00023237"/>
    </source>
</evidence>
<keyword evidence="9 13" id="KW-0798">TonB box</keyword>
<keyword evidence="7" id="KW-0408">Iron</keyword>
<dbReference type="EMBL" id="BMFG01000001">
    <property type="protein sequence ID" value="GGD16251.1"/>
    <property type="molecule type" value="Genomic_DNA"/>
</dbReference>
<feature type="domain" description="TonB-dependent receptor plug" evidence="15">
    <location>
        <begin position="31"/>
        <end position="139"/>
    </location>
</feature>
<dbReference type="InterPro" id="IPR000531">
    <property type="entry name" value="Beta-barrel_TonB"/>
</dbReference>
<dbReference type="Gene3D" id="2.40.170.20">
    <property type="entry name" value="TonB-dependent receptor, beta-barrel domain"/>
    <property type="match status" value="1"/>
</dbReference>
<evidence type="ECO:0000259" key="15">
    <source>
        <dbReference type="Pfam" id="PF07715"/>
    </source>
</evidence>
<gene>
    <name evidence="16" type="ORF">GCM10011343_03960</name>
</gene>
<keyword evidence="2 12" id="KW-0813">Transport</keyword>
<dbReference type="GO" id="GO:0009279">
    <property type="term" value="C:cell outer membrane"/>
    <property type="evidence" value="ECO:0007669"/>
    <property type="project" value="UniProtKB-SubCell"/>
</dbReference>
<dbReference type="InterPro" id="IPR039426">
    <property type="entry name" value="TonB-dep_rcpt-like"/>
</dbReference>
<evidence type="ECO:0000256" key="13">
    <source>
        <dbReference type="RuleBase" id="RU003357"/>
    </source>
</evidence>
<evidence type="ECO:0000259" key="14">
    <source>
        <dbReference type="Pfam" id="PF00593"/>
    </source>
</evidence>
<protein>
    <recommendedName>
        <fullName evidence="18">TonB-dependent receptor</fullName>
    </recommendedName>
</protein>
<dbReference type="GO" id="GO:0015344">
    <property type="term" value="F:siderophore uptake transmembrane transporter activity"/>
    <property type="evidence" value="ECO:0007669"/>
    <property type="project" value="TreeGrafter"/>
</dbReference>
<keyword evidence="10 12" id="KW-0472">Membrane</keyword>
<evidence type="ECO:0000256" key="4">
    <source>
        <dbReference type="ARBA" id="ARBA00022496"/>
    </source>
</evidence>
<dbReference type="InterPro" id="IPR037066">
    <property type="entry name" value="Plug_dom_sf"/>
</dbReference>
<evidence type="ECO:0000313" key="16">
    <source>
        <dbReference type="EMBL" id="GGD16251.1"/>
    </source>
</evidence>
<evidence type="ECO:0000256" key="3">
    <source>
        <dbReference type="ARBA" id="ARBA00022452"/>
    </source>
</evidence>
<accession>A0A916XW00</accession>
<dbReference type="PROSITE" id="PS52016">
    <property type="entry name" value="TONB_DEPENDENT_REC_3"/>
    <property type="match status" value="1"/>
</dbReference>
<evidence type="ECO:0000256" key="12">
    <source>
        <dbReference type="PROSITE-ProRule" id="PRU01360"/>
    </source>
</evidence>